<evidence type="ECO:0000313" key="13">
    <source>
        <dbReference type="Proteomes" id="UP000433483"/>
    </source>
</evidence>
<evidence type="ECO:0000313" key="21">
    <source>
        <dbReference type="Proteomes" id="UP000488956"/>
    </source>
</evidence>
<dbReference type="EMBL" id="QXFW01002757">
    <property type="protein sequence ID" value="KAE8975681.1"/>
    <property type="molecule type" value="Genomic_DNA"/>
</dbReference>
<dbReference type="Proteomes" id="UP000433483">
    <property type="component" value="Unassembled WGS sequence"/>
</dbReference>
<evidence type="ECO:0000313" key="11">
    <source>
        <dbReference type="EMBL" id="KAE9288594.1"/>
    </source>
</evidence>
<dbReference type="Proteomes" id="UP000460718">
    <property type="component" value="Unassembled WGS sequence"/>
</dbReference>
<evidence type="ECO:0000313" key="3">
    <source>
        <dbReference type="EMBL" id="KAE8975681.1"/>
    </source>
</evidence>
<evidence type="ECO:0000313" key="20">
    <source>
        <dbReference type="Proteomes" id="UP000486351"/>
    </source>
</evidence>
<evidence type="ECO:0000313" key="5">
    <source>
        <dbReference type="EMBL" id="KAE9073878.1"/>
    </source>
</evidence>
<evidence type="ECO:0000313" key="17">
    <source>
        <dbReference type="Proteomes" id="UP000441208"/>
    </source>
</evidence>
<dbReference type="Proteomes" id="UP000440732">
    <property type="component" value="Unassembled WGS sequence"/>
</dbReference>
<sequence>MVLPLLIVGTVGAGAATGYGMYQAGTALALPASVSEAPPKSASSLTAGGLTAVAAYSAQGRVLNRYLAHLLTYEVPKNVTAWGFRDFMRIAGPLVAPRAVMFSMSVALMGFVSTKWDLSGNQKLKLKLCPKVQREE</sequence>
<evidence type="ECO:0000313" key="16">
    <source>
        <dbReference type="Proteomes" id="UP000440732"/>
    </source>
</evidence>
<evidence type="ECO:0000313" key="2">
    <source>
        <dbReference type="EMBL" id="KAE8923456.1"/>
    </source>
</evidence>
<evidence type="ECO:0000313" key="12">
    <source>
        <dbReference type="Proteomes" id="UP000429523"/>
    </source>
</evidence>
<dbReference type="Proteomes" id="UP000486351">
    <property type="component" value="Unassembled WGS sequence"/>
</dbReference>
<dbReference type="Proteomes" id="UP000429523">
    <property type="component" value="Unassembled WGS sequence"/>
</dbReference>
<dbReference type="AlphaFoldDB" id="A0A6A3DTH6"/>
<dbReference type="EMBL" id="QXFX01003126">
    <property type="protein sequence ID" value="KAE9071038.1"/>
    <property type="molecule type" value="Genomic_DNA"/>
</dbReference>
<dbReference type="EMBL" id="QXGD01002468">
    <property type="protein sequence ID" value="KAE9188230.1"/>
    <property type="molecule type" value="Genomic_DNA"/>
</dbReference>
<organism evidence="2 12">
    <name type="scientific">Phytophthora fragariae</name>
    <dbReference type="NCBI Taxonomy" id="53985"/>
    <lineage>
        <taxon>Eukaryota</taxon>
        <taxon>Sar</taxon>
        <taxon>Stramenopiles</taxon>
        <taxon>Oomycota</taxon>
        <taxon>Peronosporomycetes</taxon>
        <taxon>Peronosporales</taxon>
        <taxon>Peronosporaceae</taxon>
        <taxon>Phytophthora</taxon>
    </lineage>
</organism>
<evidence type="ECO:0000313" key="18">
    <source>
        <dbReference type="Proteomes" id="UP000460718"/>
    </source>
</evidence>
<dbReference type="Proteomes" id="UP000437068">
    <property type="component" value="Unassembled WGS sequence"/>
</dbReference>
<feature type="chain" id="PRO_5036163523" evidence="1">
    <location>
        <begin position="19"/>
        <end position="136"/>
    </location>
</feature>
<evidence type="ECO:0000313" key="14">
    <source>
        <dbReference type="Proteomes" id="UP000437068"/>
    </source>
</evidence>
<keyword evidence="1" id="KW-0732">Signal</keyword>
<evidence type="ECO:0000256" key="1">
    <source>
        <dbReference type="SAM" id="SignalP"/>
    </source>
</evidence>
<reference evidence="12 13" key="1">
    <citation type="submission" date="2018-08" db="EMBL/GenBank/DDBJ databases">
        <title>Genomic investigation of the strawberry pathogen Phytophthora fragariae indicates pathogenicity is determined by transcriptional variation in three key races.</title>
        <authorList>
            <person name="Adams T.M."/>
            <person name="Armitage A.D."/>
            <person name="Sobczyk M.K."/>
            <person name="Bates H.J."/>
            <person name="Dunwell J.M."/>
            <person name="Nellist C.F."/>
            <person name="Harrison R.J."/>
        </authorList>
    </citation>
    <scope>NUCLEOTIDE SEQUENCE [LARGE SCALE GENOMIC DNA]</scope>
    <source>
        <strain evidence="10 14">A4</strain>
        <strain evidence="9 15">BC-1</strain>
        <strain evidence="8 19">BC-23</strain>
        <strain evidence="7 13">NOV-27</strain>
        <strain evidence="6 16">NOV-5</strain>
        <strain evidence="5 17">NOV-71</strain>
        <strain evidence="11 20">NOV-77</strain>
        <strain evidence="2 12">NOV-9</strain>
        <strain evidence="4 21">ONT-3</strain>
        <strain evidence="3 18">SCRP245</strain>
    </source>
</reference>
<dbReference type="EMBL" id="QXGF01002769">
    <property type="protein sequence ID" value="KAE8923456.1"/>
    <property type="molecule type" value="Genomic_DNA"/>
</dbReference>
<feature type="signal peptide" evidence="1">
    <location>
        <begin position="1"/>
        <end position="18"/>
    </location>
</feature>
<dbReference type="EMBL" id="QXGC01002641">
    <property type="protein sequence ID" value="KAE9183506.1"/>
    <property type="molecule type" value="Genomic_DNA"/>
</dbReference>
<evidence type="ECO:0000313" key="4">
    <source>
        <dbReference type="EMBL" id="KAE9071038.1"/>
    </source>
</evidence>
<evidence type="ECO:0000313" key="10">
    <source>
        <dbReference type="EMBL" id="KAE9276937.1"/>
    </source>
</evidence>
<evidence type="ECO:0000313" key="19">
    <source>
        <dbReference type="Proteomes" id="UP000476176"/>
    </source>
</evidence>
<dbReference type="EMBL" id="QXGB01002792">
    <property type="protein sequence ID" value="KAE9174967.1"/>
    <property type="molecule type" value="Genomic_DNA"/>
</dbReference>
<name>A0A6A3DTH6_9STRA</name>
<dbReference type="EMBL" id="QXFZ01002775">
    <property type="protein sequence ID" value="KAE9073878.1"/>
    <property type="molecule type" value="Genomic_DNA"/>
</dbReference>
<evidence type="ECO:0000313" key="9">
    <source>
        <dbReference type="EMBL" id="KAE9188230.1"/>
    </source>
</evidence>
<dbReference type="Proteomes" id="UP000488956">
    <property type="component" value="Unassembled WGS sequence"/>
</dbReference>
<dbReference type="Proteomes" id="UP000476176">
    <property type="component" value="Unassembled WGS sequence"/>
</dbReference>
<protein>
    <submittedName>
        <fullName evidence="2">Uncharacterized protein</fullName>
    </submittedName>
</protein>
<dbReference type="EMBL" id="QXFY01003105">
    <property type="protein sequence ID" value="KAE9288594.1"/>
    <property type="molecule type" value="Genomic_DNA"/>
</dbReference>
<dbReference type="Proteomes" id="UP000441208">
    <property type="component" value="Unassembled WGS sequence"/>
</dbReference>
<dbReference type="EMBL" id="QXGA01002827">
    <property type="protein sequence ID" value="KAE9091466.1"/>
    <property type="molecule type" value="Genomic_DNA"/>
</dbReference>
<gene>
    <name evidence="10" type="ORF">PF001_g25896</name>
    <name evidence="9" type="ORF">PF002_g25365</name>
    <name evidence="8" type="ORF">PF004_g23932</name>
    <name evidence="7" type="ORF">PF005_g25618</name>
    <name evidence="6" type="ORF">PF006_g24926</name>
    <name evidence="5" type="ORF">PF007_g25635</name>
    <name evidence="11" type="ORF">PF008_g26099</name>
    <name evidence="2" type="ORF">PF009_g26294</name>
    <name evidence="4" type="ORF">PF010_g26036</name>
    <name evidence="3" type="ORF">PF011_g24367</name>
</gene>
<evidence type="ECO:0000313" key="15">
    <source>
        <dbReference type="Proteomes" id="UP000440367"/>
    </source>
</evidence>
<proteinExistence type="predicted"/>
<accession>A0A6A3DTH6</accession>
<dbReference type="EMBL" id="QXGE01003125">
    <property type="protein sequence ID" value="KAE9276937.1"/>
    <property type="molecule type" value="Genomic_DNA"/>
</dbReference>
<dbReference type="OrthoDB" id="107739at2759"/>
<evidence type="ECO:0000313" key="6">
    <source>
        <dbReference type="EMBL" id="KAE9091466.1"/>
    </source>
</evidence>
<dbReference type="Proteomes" id="UP000440367">
    <property type="component" value="Unassembled WGS sequence"/>
</dbReference>
<keyword evidence="13" id="KW-1185">Reference proteome</keyword>
<comment type="caution">
    <text evidence="2">The sequence shown here is derived from an EMBL/GenBank/DDBJ whole genome shotgun (WGS) entry which is preliminary data.</text>
</comment>
<evidence type="ECO:0000313" key="8">
    <source>
        <dbReference type="EMBL" id="KAE9183506.1"/>
    </source>
</evidence>
<evidence type="ECO:0000313" key="7">
    <source>
        <dbReference type="EMBL" id="KAE9174967.1"/>
    </source>
</evidence>